<name>A0A3N1KNH7_9PROT</name>
<dbReference type="InterPro" id="IPR011989">
    <property type="entry name" value="ARM-like"/>
</dbReference>
<evidence type="ECO:0000313" key="1">
    <source>
        <dbReference type="EMBL" id="ROP80792.1"/>
    </source>
</evidence>
<gene>
    <name evidence="1" type="ORF">EDC65_5439</name>
</gene>
<sequence>MPLVRRGLPVGEEARTSAGDLLELLARGSVDERWSAARRIAGELGDALALDAALASETEPRVREAIFTGLARIGSPESIAALALRVRSDDASIRTGALDALRTIGVGVLPYLPALLRDRDTDVRLLACDLAIGLPATETTSLLCQVLVDDPDANVCASAVEVIAEAGTPEALPSLRRCAARFPDDSFLAYAIGIALERVAAPSSNADV</sequence>
<dbReference type="OrthoDB" id="7359267at2"/>
<evidence type="ECO:0000313" key="2">
    <source>
        <dbReference type="Proteomes" id="UP000278222"/>
    </source>
</evidence>
<dbReference type="AlphaFoldDB" id="A0A3N1KNH7"/>
<comment type="caution">
    <text evidence="1">The sequence shown here is derived from an EMBL/GenBank/DDBJ whole genome shotgun (WGS) entry which is preliminary data.</text>
</comment>
<accession>A0A3N1KNH7</accession>
<reference evidence="1 2" key="1">
    <citation type="submission" date="2018-11" db="EMBL/GenBank/DDBJ databases">
        <title>Genomic Encyclopedia of Type Strains, Phase IV (KMG-IV): sequencing the most valuable type-strain genomes for metagenomic binning, comparative biology and taxonomic classification.</title>
        <authorList>
            <person name="Goeker M."/>
        </authorList>
    </citation>
    <scope>NUCLEOTIDE SEQUENCE [LARGE SCALE GENOMIC DNA]</scope>
    <source>
        <strain evidence="1 2">DSM 5900</strain>
    </source>
</reference>
<dbReference type="InterPro" id="IPR016024">
    <property type="entry name" value="ARM-type_fold"/>
</dbReference>
<proteinExistence type="predicted"/>
<protein>
    <submittedName>
        <fullName evidence="1">HEAT repeat protein</fullName>
    </submittedName>
</protein>
<dbReference type="SUPFAM" id="SSF48371">
    <property type="entry name" value="ARM repeat"/>
    <property type="match status" value="1"/>
</dbReference>
<dbReference type="EMBL" id="RJKX01000020">
    <property type="protein sequence ID" value="ROP80792.1"/>
    <property type="molecule type" value="Genomic_DNA"/>
</dbReference>
<keyword evidence="2" id="KW-1185">Reference proteome</keyword>
<organism evidence="1 2">
    <name type="scientific">Stella humosa</name>
    <dbReference type="NCBI Taxonomy" id="94"/>
    <lineage>
        <taxon>Bacteria</taxon>
        <taxon>Pseudomonadati</taxon>
        <taxon>Pseudomonadota</taxon>
        <taxon>Alphaproteobacteria</taxon>
        <taxon>Rhodospirillales</taxon>
        <taxon>Stellaceae</taxon>
        <taxon>Stella</taxon>
    </lineage>
</organism>
<dbReference type="RefSeq" id="WP_123695651.1">
    <property type="nucleotide sequence ID" value="NZ_AP019700.1"/>
</dbReference>
<dbReference type="Gene3D" id="1.25.10.10">
    <property type="entry name" value="Leucine-rich Repeat Variant"/>
    <property type="match status" value="1"/>
</dbReference>
<dbReference type="Proteomes" id="UP000278222">
    <property type="component" value="Unassembled WGS sequence"/>
</dbReference>
<dbReference type="Pfam" id="PF13646">
    <property type="entry name" value="HEAT_2"/>
    <property type="match status" value="2"/>
</dbReference>